<dbReference type="EMBL" id="PYAV01000003">
    <property type="protein sequence ID" value="PSL50435.1"/>
    <property type="molecule type" value="Genomic_DNA"/>
</dbReference>
<comment type="caution">
    <text evidence="1">The sequence shown here is derived from an EMBL/GenBank/DDBJ whole genome shotgun (WGS) entry which is preliminary data.</text>
</comment>
<reference evidence="1 2" key="1">
    <citation type="submission" date="2018-03" db="EMBL/GenBank/DDBJ databases">
        <title>Genomic Encyclopedia of Type Strains, Phase III (KMG-III): the genomes of soil and plant-associated and newly described type strains.</title>
        <authorList>
            <person name="Whitman W."/>
        </authorList>
    </citation>
    <scope>NUCLEOTIDE SEQUENCE [LARGE SCALE GENOMIC DNA]</scope>
    <source>
        <strain evidence="1 2">CGMCC 1.07653</strain>
    </source>
</reference>
<dbReference type="Gene3D" id="3.30.70.270">
    <property type="match status" value="1"/>
</dbReference>
<dbReference type="Proteomes" id="UP000242310">
    <property type="component" value="Unassembled WGS sequence"/>
</dbReference>
<gene>
    <name evidence="1" type="ORF">B0H94_10346</name>
</gene>
<dbReference type="InterPro" id="IPR036390">
    <property type="entry name" value="WH_DNA-bd_sf"/>
</dbReference>
<protein>
    <recommendedName>
        <fullName evidence="3">Transcriptional regulator</fullName>
    </recommendedName>
</protein>
<keyword evidence="2" id="KW-1185">Reference proteome</keyword>
<dbReference type="RefSeq" id="WP_106587769.1">
    <property type="nucleotide sequence ID" value="NZ_PYAV01000003.1"/>
</dbReference>
<dbReference type="InterPro" id="IPR043128">
    <property type="entry name" value="Rev_trsase/Diguanyl_cyclase"/>
</dbReference>
<dbReference type="AlphaFoldDB" id="A0A2P8HW92"/>
<accession>A0A2P8HW92</accession>
<sequence>MNITLGVAGPADSIQTVAEAVEAVKGIELVTFTYESTEEAAEIVTENDAAVDHWLFTGPAPYDYVLQHGVIDQTRASHPELHGSNLLGRLLEAQYHHKKLIQNISIDTMNETDVTKALQPYHLNHELQVAAYETSGYVPPEAVTNYHEQLYLQGETEAAFTCLQQVADDLKAKGVPVYRVVPSVHSMQIILKYIREHLYSSSFRKAQVALVAVTAETVVRNAPPEVTAYARYHKELELKKWLLQAAELLQGSFIQMGDGLYFIYTTRGMVEANRSGLFKALHDAHVQSELPAQAGIGFGRTAGEAEFHAREALQLEAPGVTEVIVTVDEDKTINEWQADTTDITYRKQRLTAAAHQNRAEALISPMLVEKVAALADYYDQAIVSPQDLARWLNSSQRNARRVLTRLEETGLAELAGEEAGARGRPRKVYRLRFEEEA</sequence>
<proteinExistence type="predicted"/>
<evidence type="ECO:0008006" key="3">
    <source>
        <dbReference type="Google" id="ProtNLM"/>
    </source>
</evidence>
<name>A0A2P8HW92_9BACI</name>
<dbReference type="OrthoDB" id="4986073at2"/>
<evidence type="ECO:0000313" key="2">
    <source>
        <dbReference type="Proteomes" id="UP000242310"/>
    </source>
</evidence>
<organism evidence="1 2">
    <name type="scientific">Salsuginibacillus halophilus</name>
    <dbReference type="NCBI Taxonomy" id="517424"/>
    <lineage>
        <taxon>Bacteria</taxon>
        <taxon>Bacillati</taxon>
        <taxon>Bacillota</taxon>
        <taxon>Bacilli</taxon>
        <taxon>Bacillales</taxon>
        <taxon>Bacillaceae</taxon>
        <taxon>Salsuginibacillus</taxon>
    </lineage>
</organism>
<dbReference type="SUPFAM" id="SSF46785">
    <property type="entry name" value="Winged helix' DNA-binding domain"/>
    <property type="match status" value="1"/>
</dbReference>
<evidence type="ECO:0000313" key="1">
    <source>
        <dbReference type="EMBL" id="PSL50435.1"/>
    </source>
</evidence>